<protein>
    <submittedName>
        <fullName evidence="3">Glycosyltransferase</fullName>
    </submittedName>
</protein>
<dbReference type="PANTHER" id="PTHR45947">
    <property type="entry name" value="SULFOQUINOVOSYL TRANSFERASE SQD2"/>
    <property type="match status" value="1"/>
</dbReference>
<evidence type="ECO:0000313" key="3">
    <source>
        <dbReference type="EMBL" id="CAA9328232.1"/>
    </source>
</evidence>
<feature type="non-terminal residue" evidence="3">
    <location>
        <position position="369"/>
    </location>
</feature>
<feature type="domain" description="Glycosyl transferase family 1" evidence="1">
    <location>
        <begin position="205"/>
        <end position="332"/>
    </location>
</feature>
<keyword evidence="3" id="KW-0808">Transferase</keyword>
<dbReference type="InterPro" id="IPR028098">
    <property type="entry name" value="Glyco_trans_4-like_N"/>
</dbReference>
<accession>A0A6J4LAG0</accession>
<dbReference type="AlphaFoldDB" id="A0A6J4LAG0"/>
<evidence type="ECO:0000259" key="2">
    <source>
        <dbReference type="Pfam" id="PF13439"/>
    </source>
</evidence>
<name>A0A6J4LAG0_9CHLR</name>
<proteinExistence type="predicted"/>
<feature type="domain" description="Glycosyltransferase subfamily 4-like N-terminal" evidence="2">
    <location>
        <begin position="22"/>
        <end position="197"/>
    </location>
</feature>
<evidence type="ECO:0000259" key="1">
    <source>
        <dbReference type="Pfam" id="PF00534"/>
    </source>
</evidence>
<dbReference type="SUPFAM" id="SSF53756">
    <property type="entry name" value="UDP-Glycosyltransferase/glycogen phosphorylase"/>
    <property type="match status" value="1"/>
</dbReference>
<dbReference type="InterPro" id="IPR050194">
    <property type="entry name" value="Glycosyltransferase_grp1"/>
</dbReference>
<gene>
    <name evidence="3" type="ORF">AVDCRST_MAG93-6072</name>
</gene>
<reference evidence="3" key="1">
    <citation type="submission" date="2020-02" db="EMBL/GenBank/DDBJ databases">
        <authorList>
            <person name="Meier V. D."/>
        </authorList>
    </citation>
    <scope>NUCLEOTIDE SEQUENCE</scope>
    <source>
        <strain evidence="3">AVDCRST_MAG93</strain>
    </source>
</reference>
<dbReference type="Pfam" id="PF00534">
    <property type="entry name" value="Glycos_transf_1"/>
    <property type="match status" value="1"/>
</dbReference>
<dbReference type="Pfam" id="PF13439">
    <property type="entry name" value="Glyco_transf_4"/>
    <property type="match status" value="1"/>
</dbReference>
<dbReference type="EMBL" id="CADCTR010002042">
    <property type="protein sequence ID" value="CAA9328232.1"/>
    <property type="molecule type" value="Genomic_DNA"/>
</dbReference>
<dbReference type="GO" id="GO:0016757">
    <property type="term" value="F:glycosyltransferase activity"/>
    <property type="evidence" value="ECO:0007669"/>
    <property type="project" value="InterPro"/>
</dbReference>
<dbReference type="InterPro" id="IPR001296">
    <property type="entry name" value="Glyco_trans_1"/>
</dbReference>
<dbReference type="PANTHER" id="PTHR45947:SF3">
    <property type="entry name" value="SULFOQUINOVOSYL TRANSFERASE SQD2"/>
    <property type="match status" value="1"/>
</dbReference>
<dbReference type="Gene3D" id="3.40.50.2000">
    <property type="entry name" value="Glycogen Phosphorylase B"/>
    <property type="match status" value="2"/>
</dbReference>
<organism evidence="3">
    <name type="scientific">uncultured Chloroflexia bacterium</name>
    <dbReference type="NCBI Taxonomy" id="1672391"/>
    <lineage>
        <taxon>Bacteria</taxon>
        <taxon>Bacillati</taxon>
        <taxon>Chloroflexota</taxon>
        <taxon>Chloroflexia</taxon>
        <taxon>environmental samples</taxon>
    </lineage>
</organism>
<sequence length="369" mass="41506">MLSCAAVNPQRVAIVHDYLNQYGGAERVLEALHELYPDAPVYTSIYDAEAMPAAYRSWDIRFSWMQRLPNWRRNFRNYFALFPWAFESFDLSDYDLVLSSSSAYAKGVIPSQDAVHVCYCHTPMRFGWRTADYVGREGISGWKLWLLSAALTPLRAWDVTTSARVDAFVANSSVVAQRIQRYYRRSAHVISPPVDLAPYVPCEPEDFYLTGGRLVPYKRIDIAVRACTAMRLPLIVFGAGRGRTELEAIAGPTVRFVGRVDDAQLGDLYRRCRAYITAGDEDAGIQPVEAMGYGRPVIAYAAGGVLETVIEGVTGRFFGEQTSAALAVALAQSRQDMWDAELIRRHAEQFSREHFMRHMAEAIEQAYAD</sequence>